<dbReference type="InterPro" id="IPR005843">
    <property type="entry name" value="A-D-PHexomutase_C"/>
</dbReference>
<dbReference type="PROSITE" id="PS00710">
    <property type="entry name" value="PGM_PMM"/>
    <property type="match status" value="1"/>
</dbReference>
<sequence length="651" mass="71083">MIKTTGLARRFSSSQSAVLRAAENYVKWDWNATTRSAVSNLLTGDSATIQGIEGDGGGKQATRANNDDSPNNNNISSLNAMFTGRLKFGTAGLRAPFGPGYNCMNELTVLQTAQGLLSYLKEIEKENNTLTTTLLQQGVVIGYDHRCSSSFTPYELSSKQFAHVSAAVFASQNVPVYLFPDFVATPLVPFTTTKIKAACGIMVTASHNPKEDTGYKLYWGNGAQIIPPHDANISRHILENLEPWEAWGEGLAAVQNISRPTGEFEGEYFDSLRTSLCSDFEGNKRGEHKEHNITYTAMHGVGHSFAKRSFEAFGLSEFVSVPEQQEPDPAFSTVAFPNPEEGEGALRLAMEQADRVGSRVILANDPDADRLAVCEKVGGEWRLFTGNEIGNVLGHWMFKKNVKENAQGGEIKNKPIAMLASTVSSKFLSAVATKEGFLFEETLTGFKWMGNRSEELRNQGYNVVFAYEEAIGYCCGDVVKDKDGVSAAAIVAEMVVKLREGGGTIAGYLQELKETYGFYVGKNSYVKFLDERVLADIFGELRGDGEYIDSINGFGVAGVRDLTLGYDSTTKDKRSTLPSDGGSQFVTFTMENGAVVSLRTSGTEPKLKYYVEARGECEEEGADICEGLVQGILEDIIKVNSSDRRHLLTLP</sequence>
<evidence type="ECO:0000259" key="8">
    <source>
        <dbReference type="Pfam" id="PF00408"/>
    </source>
</evidence>
<feature type="region of interest" description="Disordered" evidence="7">
    <location>
        <begin position="52"/>
        <end position="74"/>
    </location>
</feature>
<dbReference type="GO" id="GO:0000287">
    <property type="term" value="F:magnesium ion binding"/>
    <property type="evidence" value="ECO:0007669"/>
    <property type="project" value="InterPro"/>
</dbReference>
<feature type="domain" description="Alpha-D-phosphohexomutase alpha/beta/alpha" evidence="9">
    <location>
        <begin position="86"/>
        <end position="240"/>
    </location>
</feature>
<dbReference type="OrthoDB" id="8300170at2759"/>
<evidence type="ECO:0000256" key="5">
    <source>
        <dbReference type="ARBA" id="ARBA00022842"/>
    </source>
</evidence>
<comment type="caution">
    <text evidence="12">The sequence shown here is derived from an EMBL/GenBank/DDBJ whole genome shotgun (WGS) entry which is preliminary data.</text>
</comment>
<dbReference type="GO" id="GO:0006166">
    <property type="term" value="P:purine ribonucleoside salvage"/>
    <property type="evidence" value="ECO:0007669"/>
    <property type="project" value="TreeGrafter"/>
</dbReference>
<dbReference type="InterPro" id="IPR036900">
    <property type="entry name" value="A-D-PHexomutase_C_sf"/>
</dbReference>
<dbReference type="Proteomes" id="UP001165122">
    <property type="component" value="Unassembled WGS sequence"/>
</dbReference>
<dbReference type="GO" id="GO:0008973">
    <property type="term" value="F:phosphopentomutase activity"/>
    <property type="evidence" value="ECO:0007669"/>
    <property type="project" value="TreeGrafter"/>
</dbReference>
<gene>
    <name evidence="12" type="ORF">TrLO_g2320</name>
</gene>
<accession>A0A9W7CHD7</accession>
<evidence type="ECO:0000259" key="10">
    <source>
        <dbReference type="Pfam" id="PF02879"/>
    </source>
</evidence>
<dbReference type="CDD" id="cd05799">
    <property type="entry name" value="PGM2"/>
    <property type="match status" value="1"/>
</dbReference>
<feature type="domain" description="Alpha-D-phosphohexomutase alpha/beta/alpha" evidence="10">
    <location>
        <begin position="267"/>
        <end position="377"/>
    </location>
</feature>
<keyword evidence="6" id="KW-0413">Isomerase</keyword>
<dbReference type="Pfam" id="PF02880">
    <property type="entry name" value="PGM_PMM_III"/>
    <property type="match status" value="1"/>
</dbReference>
<dbReference type="GO" id="GO:0005975">
    <property type="term" value="P:carbohydrate metabolic process"/>
    <property type="evidence" value="ECO:0007669"/>
    <property type="project" value="InterPro"/>
</dbReference>
<dbReference type="EMBL" id="BRXW01000095">
    <property type="protein sequence ID" value="GMI06126.1"/>
    <property type="molecule type" value="Genomic_DNA"/>
</dbReference>
<evidence type="ECO:0000259" key="11">
    <source>
        <dbReference type="Pfam" id="PF02880"/>
    </source>
</evidence>
<keyword evidence="13" id="KW-1185">Reference proteome</keyword>
<dbReference type="InterPro" id="IPR016066">
    <property type="entry name" value="A-D-PHexomutase_CS"/>
</dbReference>
<keyword evidence="5" id="KW-0460">Magnesium</keyword>
<dbReference type="InterPro" id="IPR005845">
    <property type="entry name" value="A-D-PHexomutase_a/b/a-II"/>
</dbReference>
<evidence type="ECO:0008006" key="14">
    <source>
        <dbReference type="Google" id="ProtNLM"/>
    </source>
</evidence>
<dbReference type="PANTHER" id="PTHR45745:SF1">
    <property type="entry name" value="PHOSPHOGLUCOMUTASE 2B-RELATED"/>
    <property type="match status" value="1"/>
</dbReference>
<comment type="similarity">
    <text evidence="2">Belongs to the phosphohexose mutase family.</text>
</comment>
<dbReference type="Pfam" id="PF00408">
    <property type="entry name" value="PGM_PMM_IV"/>
    <property type="match status" value="1"/>
</dbReference>
<evidence type="ECO:0000256" key="7">
    <source>
        <dbReference type="SAM" id="MobiDB-lite"/>
    </source>
</evidence>
<reference evidence="13" key="1">
    <citation type="journal article" date="2023" name="Commun. Biol.">
        <title>Genome analysis of Parmales, the sister group of diatoms, reveals the evolutionary specialization of diatoms from phago-mixotrophs to photoautotrophs.</title>
        <authorList>
            <person name="Ban H."/>
            <person name="Sato S."/>
            <person name="Yoshikawa S."/>
            <person name="Yamada K."/>
            <person name="Nakamura Y."/>
            <person name="Ichinomiya M."/>
            <person name="Sato N."/>
            <person name="Blanc-Mathieu R."/>
            <person name="Endo H."/>
            <person name="Kuwata A."/>
            <person name="Ogata H."/>
        </authorList>
    </citation>
    <scope>NUCLEOTIDE SEQUENCE [LARGE SCALE GENOMIC DNA]</scope>
    <source>
        <strain evidence="13">NIES 3700</strain>
    </source>
</reference>
<proteinExistence type="inferred from homology"/>
<keyword evidence="4" id="KW-0479">Metal-binding</keyword>
<evidence type="ECO:0000313" key="13">
    <source>
        <dbReference type="Proteomes" id="UP001165122"/>
    </source>
</evidence>
<dbReference type="Pfam" id="PF02879">
    <property type="entry name" value="PGM_PMM_II"/>
    <property type="match status" value="1"/>
</dbReference>
<keyword evidence="3" id="KW-0597">Phosphoprotein</keyword>
<evidence type="ECO:0000256" key="2">
    <source>
        <dbReference type="ARBA" id="ARBA00010231"/>
    </source>
</evidence>
<name>A0A9W7CHD7_9STRA</name>
<evidence type="ECO:0000259" key="9">
    <source>
        <dbReference type="Pfam" id="PF02878"/>
    </source>
</evidence>
<dbReference type="AlphaFoldDB" id="A0A9W7CHD7"/>
<evidence type="ECO:0000256" key="4">
    <source>
        <dbReference type="ARBA" id="ARBA00022723"/>
    </source>
</evidence>
<dbReference type="Gene3D" id="3.30.310.50">
    <property type="entry name" value="Alpha-D-phosphohexomutase, C-terminal domain"/>
    <property type="match status" value="1"/>
</dbReference>
<feature type="domain" description="Alpha-D-phosphohexomutase alpha/beta/alpha" evidence="11">
    <location>
        <begin position="386"/>
        <end position="498"/>
    </location>
</feature>
<dbReference type="InterPro" id="IPR005844">
    <property type="entry name" value="A-D-PHexomutase_a/b/a-I"/>
</dbReference>
<dbReference type="Gene3D" id="3.40.120.10">
    <property type="entry name" value="Alpha-D-Glucose-1,6-Bisphosphate, subunit A, domain 3"/>
    <property type="match status" value="3"/>
</dbReference>
<evidence type="ECO:0000313" key="12">
    <source>
        <dbReference type="EMBL" id="GMI06126.1"/>
    </source>
</evidence>
<evidence type="ECO:0000256" key="6">
    <source>
        <dbReference type="ARBA" id="ARBA00023235"/>
    </source>
</evidence>
<evidence type="ECO:0000256" key="1">
    <source>
        <dbReference type="ARBA" id="ARBA00001946"/>
    </source>
</evidence>
<organism evidence="12 13">
    <name type="scientific">Triparma laevis f. longispina</name>
    <dbReference type="NCBI Taxonomy" id="1714387"/>
    <lineage>
        <taxon>Eukaryota</taxon>
        <taxon>Sar</taxon>
        <taxon>Stramenopiles</taxon>
        <taxon>Ochrophyta</taxon>
        <taxon>Bolidophyceae</taxon>
        <taxon>Parmales</taxon>
        <taxon>Triparmaceae</taxon>
        <taxon>Triparma</taxon>
    </lineage>
</organism>
<dbReference type="SUPFAM" id="SSF53738">
    <property type="entry name" value="Phosphoglucomutase, first 3 domains"/>
    <property type="match status" value="3"/>
</dbReference>
<dbReference type="SUPFAM" id="SSF55957">
    <property type="entry name" value="Phosphoglucomutase, C-terminal domain"/>
    <property type="match status" value="1"/>
</dbReference>
<dbReference type="GO" id="GO:0005634">
    <property type="term" value="C:nucleus"/>
    <property type="evidence" value="ECO:0007669"/>
    <property type="project" value="TreeGrafter"/>
</dbReference>
<dbReference type="InterPro" id="IPR005846">
    <property type="entry name" value="A-D-PHexomutase_a/b/a-III"/>
</dbReference>
<protein>
    <recommendedName>
        <fullName evidence="14">Phosphoglucomutase</fullName>
    </recommendedName>
</protein>
<dbReference type="InterPro" id="IPR016055">
    <property type="entry name" value="A-D-PHexomutase_a/b/a-I/II/III"/>
</dbReference>
<feature type="domain" description="Alpha-D-phosphohexomutase C-terminal" evidence="8">
    <location>
        <begin position="588"/>
        <end position="616"/>
    </location>
</feature>
<dbReference type="PANTHER" id="PTHR45745">
    <property type="entry name" value="PHOSPHOMANNOMUTASE 45A"/>
    <property type="match status" value="1"/>
</dbReference>
<comment type="cofactor">
    <cofactor evidence="1">
        <name>Mg(2+)</name>
        <dbReference type="ChEBI" id="CHEBI:18420"/>
    </cofactor>
</comment>
<evidence type="ECO:0000256" key="3">
    <source>
        <dbReference type="ARBA" id="ARBA00022553"/>
    </source>
</evidence>
<dbReference type="Pfam" id="PF02878">
    <property type="entry name" value="PGM_PMM_I"/>
    <property type="match status" value="1"/>
</dbReference>